<dbReference type="CDD" id="cd06170">
    <property type="entry name" value="LuxR_C_like"/>
    <property type="match status" value="1"/>
</dbReference>
<dbReference type="PANTHER" id="PTHR43214">
    <property type="entry name" value="TWO-COMPONENT RESPONSE REGULATOR"/>
    <property type="match status" value="1"/>
</dbReference>
<feature type="domain" description="HTH luxR-type" evidence="2">
    <location>
        <begin position="134"/>
        <end position="197"/>
    </location>
</feature>
<dbReference type="GO" id="GO:0006355">
    <property type="term" value="P:regulation of DNA-templated transcription"/>
    <property type="evidence" value="ECO:0007669"/>
    <property type="project" value="InterPro"/>
</dbReference>
<evidence type="ECO:0000256" key="1">
    <source>
        <dbReference type="ARBA" id="ARBA00023125"/>
    </source>
</evidence>
<name>A0A1C9U578_9BACT</name>
<dbReference type="Gene3D" id="3.40.50.2300">
    <property type="match status" value="1"/>
</dbReference>
<dbReference type="EMBL" id="KT982367">
    <property type="protein sequence ID" value="AOR51286.1"/>
    <property type="molecule type" value="Genomic_DNA"/>
</dbReference>
<dbReference type="SMART" id="SM00421">
    <property type="entry name" value="HTH_LUXR"/>
    <property type="match status" value="1"/>
</dbReference>
<dbReference type="PROSITE" id="PS50043">
    <property type="entry name" value="HTH_LUXR_2"/>
    <property type="match status" value="1"/>
</dbReference>
<evidence type="ECO:0000259" key="2">
    <source>
        <dbReference type="PROSITE" id="PS50043"/>
    </source>
</evidence>
<keyword evidence="1" id="KW-0238">DNA-binding</keyword>
<reference evidence="3" key="1">
    <citation type="journal article" date="2016" name="Sci. Rep.">
        <title>Triclosan Resistome from Metagenome Reveals Diverse Enoyl Acyl Carrier Protein Reductases and Selective Enrichment of Triclosan Resistance Genes.</title>
        <authorList>
            <person name="Khan R."/>
            <person name="Kong H.G."/>
            <person name="Jung Y.H."/>
            <person name="Choi J."/>
            <person name="Baek K.Y."/>
            <person name="Hwang E.C."/>
            <person name="Lee S.W."/>
        </authorList>
    </citation>
    <scope>NUCLEOTIDE SEQUENCE</scope>
</reference>
<dbReference type="AlphaFoldDB" id="A0A1C9U578"/>
<dbReference type="Pfam" id="PF00196">
    <property type="entry name" value="GerE"/>
    <property type="match status" value="1"/>
</dbReference>
<proteinExistence type="predicted"/>
<dbReference type="InterPro" id="IPR000792">
    <property type="entry name" value="Tscrpt_reg_LuxR_C"/>
</dbReference>
<dbReference type="InterPro" id="IPR016032">
    <property type="entry name" value="Sig_transdc_resp-reg_C-effctor"/>
</dbReference>
<sequence length="197" mass="22611">MKLYLVSSVDSVLEHWAKALKKYHPIKLKTINELNRPNEGIFFWNDETLFEEELEQILGCDTCRLMVFSTVPNFTKAQQLLASGVKGYGNAMMHESHLQSAYQAVEEGNIWLHPDFITMMISQIKDRADHEKQMLTILDVLSHREQEVALLLGDGKMHQEIADVLDITVRTVKAHATAIYQKLNVKDRLALSLLLHR</sequence>
<organism evidence="3">
    <name type="scientific">uncultured bacterium pBF1</name>
    <dbReference type="NCBI Taxonomy" id="1781162"/>
    <lineage>
        <taxon>Bacteria</taxon>
        <taxon>environmental samples</taxon>
    </lineage>
</organism>
<dbReference type="PANTHER" id="PTHR43214:SF37">
    <property type="entry name" value="TRANSCRIPTIONAL REGULATORY PROTEIN YDFI"/>
    <property type="match status" value="1"/>
</dbReference>
<protein>
    <submittedName>
        <fullName evidence="3">Two-component response regulator</fullName>
    </submittedName>
</protein>
<evidence type="ECO:0000313" key="3">
    <source>
        <dbReference type="EMBL" id="AOR51286.1"/>
    </source>
</evidence>
<accession>A0A1C9U578</accession>
<dbReference type="PRINTS" id="PR00038">
    <property type="entry name" value="HTHLUXR"/>
</dbReference>
<dbReference type="GO" id="GO:0003677">
    <property type="term" value="F:DNA binding"/>
    <property type="evidence" value="ECO:0007669"/>
    <property type="project" value="UniProtKB-KW"/>
</dbReference>
<dbReference type="SUPFAM" id="SSF46894">
    <property type="entry name" value="C-terminal effector domain of the bipartite response regulators"/>
    <property type="match status" value="1"/>
</dbReference>
<dbReference type="InterPro" id="IPR039420">
    <property type="entry name" value="WalR-like"/>
</dbReference>